<protein>
    <submittedName>
        <fullName evidence="2">Uncharacterized protein</fullName>
    </submittedName>
</protein>
<keyword evidence="1" id="KW-1133">Transmembrane helix</keyword>
<feature type="transmembrane region" description="Helical" evidence="1">
    <location>
        <begin position="12"/>
        <end position="35"/>
    </location>
</feature>
<keyword evidence="3" id="KW-1185">Reference proteome</keyword>
<sequence>GSGGRGGVSEVGGVCSSSSVLAILLALLLAVVGVVDDLPCVSLGMLFLVLHALVLVALGTAEMVGSTVLLKLRGHILGTGHLVERGVD</sequence>
<reference evidence="2" key="1">
    <citation type="submission" date="2023-10" db="EMBL/GenBank/DDBJ databases">
        <title>Genome assembly of Pristionchus species.</title>
        <authorList>
            <person name="Yoshida K."/>
            <person name="Sommer R.J."/>
        </authorList>
    </citation>
    <scope>NUCLEOTIDE SEQUENCE</scope>
    <source>
        <strain evidence="2">RS0144</strain>
    </source>
</reference>
<dbReference type="AlphaFoldDB" id="A0AAV5T5M6"/>
<evidence type="ECO:0000256" key="1">
    <source>
        <dbReference type="SAM" id="Phobius"/>
    </source>
</evidence>
<keyword evidence="1" id="KW-0812">Transmembrane</keyword>
<keyword evidence="1" id="KW-0472">Membrane</keyword>
<feature type="transmembrane region" description="Helical" evidence="1">
    <location>
        <begin position="41"/>
        <end position="61"/>
    </location>
</feature>
<name>A0AAV5T5M6_9BILA</name>
<feature type="non-terminal residue" evidence="2">
    <location>
        <position position="1"/>
    </location>
</feature>
<accession>A0AAV5T5M6</accession>
<dbReference type="EMBL" id="BTSX01000003">
    <property type="protein sequence ID" value="GMS90604.1"/>
    <property type="molecule type" value="Genomic_DNA"/>
</dbReference>
<evidence type="ECO:0000313" key="3">
    <source>
        <dbReference type="Proteomes" id="UP001432027"/>
    </source>
</evidence>
<proteinExistence type="predicted"/>
<evidence type="ECO:0000313" key="2">
    <source>
        <dbReference type="EMBL" id="GMS90604.1"/>
    </source>
</evidence>
<organism evidence="2 3">
    <name type="scientific">Pristionchus entomophagus</name>
    <dbReference type="NCBI Taxonomy" id="358040"/>
    <lineage>
        <taxon>Eukaryota</taxon>
        <taxon>Metazoa</taxon>
        <taxon>Ecdysozoa</taxon>
        <taxon>Nematoda</taxon>
        <taxon>Chromadorea</taxon>
        <taxon>Rhabditida</taxon>
        <taxon>Rhabditina</taxon>
        <taxon>Diplogasteromorpha</taxon>
        <taxon>Diplogasteroidea</taxon>
        <taxon>Neodiplogasteridae</taxon>
        <taxon>Pristionchus</taxon>
    </lineage>
</organism>
<dbReference type="Proteomes" id="UP001432027">
    <property type="component" value="Unassembled WGS sequence"/>
</dbReference>
<gene>
    <name evidence="2" type="ORF">PENTCL1PPCAC_12779</name>
</gene>
<comment type="caution">
    <text evidence="2">The sequence shown here is derived from an EMBL/GenBank/DDBJ whole genome shotgun (WGS) entry which is preliminary data.</text>
</comment>